<dbReference type="InterPro" id="IPR022169">
    <property type="entry name" value="DUF3701"/>
</dbReference>
<reference evidence="3" key="1">
    <citation type="submission" date="2018-01" db="EMBL/GenBank/DDBJ databases">
        <authorList>
            <person name="Clerissi C."/>
        </authorList>
    </citation>
    <scope>NUCLEOTIDE SEQUENCE</scope>
    <source>
        <strain evidence="3">Cupriavidus oxalaticus LMG 2235</strain>
    </source>
</reference>
<organism evidence="3">
    <name type="scientific">Cupriavidus oxalaticus</name>
    <dbReference type="NCBI Taxonomy" id="96344"/>
    <lineage>
        <taxon>Bacteria</taxon>
        <taxon>Pseudomonadati</taxon>
        <taxon>Pseudomonadota</taxon>
        <taxon>Betaproteobacteria</taxon>
        <taxon>Burkholderiales</taxon>
        <taxon>Burkholderiaceae</taxon>
        <taxon>Cupriavidus</taxon>
    </lineage>
</organism>
<accession>A0A375GIT9</accession>
<dbReference type="Proteomes" id="UP000623307">
    <property type="component" value="Chromosome 1"/>
</dbReference>
<proteinExistence type="predicted"/>
<dbReference type="Pfam" id="PF12482">
    <property type="entry name" value="DUF3701"/>
    <property type="match status" value="1"/>
</dbReference>
<dbReference type="EMBL" id="CP069811">
    <property type="protein sequence ID" value="QRQ91377.1"/>
    <property type="molecule type" value="Genomic_DNA"/>
</dbReference>
<dbReference type="OrthoDB" id="8610787at2"/>
<dbReference type="AlphaFoldDB" id="A0A375GIT9"/>
<name>A0A375GIT9_9BURK</name>
<feature type="region of interest" description="Disordered" evidence="1">
    <location>
        <begin position="533"/>
        <end position="556"/>
    </location>
</feature>
<reference evidence="2 4" key="2">
    <citation type="submission" date="2021-02" db="EMBL/GenBank/DDBJ databases">
        <title>Complete Genome Sequence of Cupriavidus oxalaticus Strain Ox1, a Soil Oxalate-Degrading Species.</title>
        <authorList>
            <person name="Palmieri F."/>
            <person name="Udriet P."/>
            <person name="Deuasquier M."/>
            <person name="Beaudoing E."/>
            <person name="Johnson S.L."/>
            <person name="Davenport K.W."/>
            <person name="Chain P.S."/>
            <person name="Bindschedler S."/>
            <person name="Junier P."/>
        </authorList>
    </citation>
    <scope>NUCLEOTIDE SEQUENCE [LARGE SCALE GENOMIC DNA]</scope>
    <source>
        <strain evidence="2 4">Ox1</strain>
    </source>
</reference>
<dbReference type="RefSeq" id="WP_084254474.1">
    <property type="nucleotide sequence ID" value="NZ_CP069809.1"/>
</dbReference>
<evidence type="ECO:0000313" key="2">
    <source>
        <dbReference type="EMBL" id="QRQ91377.1"/>
    </source>
</evidence>
<evidence type="ECO:0000256" key="1">
    <source>
        <dbReference type="SAM" id="MobiDB-lite"/>
    </source>
</evidence>
<dbReference type="EMBL" id="OGUS01000137">
    <property type="protein sequence ID" value="SPC19797.1"/>
    <property type="molecule type" value="Genomic_DNA"/>
</dbReference>
<feature type="region of interest" description="Disordered" evidence="1">
    <location>
        <begin position="476"/>
        <end position="496"/>
    </location>
</feature>
<sequence>MLTGSHSVSLTRSEFAAVRAYVQGMPAAMVVGRYLADDGDDEDAGESALRTLLGLRDRMVQLAHLHDRADLAELLVAGPGRSNRGMDRRVDALAELERLGTAAPRAEHGVELWFGPSLARRLRDAEIVTVKSLIGLINLRGTGWWRRVPRIGAQAGQAINRWLAEHRELVRTPQGQPMLAAHVGNRAPLARGALVPGMPRLLPLELLASDAGAPPACPFACGVHVVRKWLHASAPPAGATYAAYRKEAERLLLWSTIERHKGLAALDEQDRQAYLAFLADPQPAARWCGPRAPRQTAAWRPFAGPLGDASLRHSMRVLGALWAWMARNGYDSTARWLPIGGPARDAAADIGMATAVGHMASALDTGSAAGEGVVDDMALVRFTAWLENESSRTGGMRYRAAAAAVALLRECRPRFAGLVALRWKDLRVLERVPEAEAGEAPDDDRLVLSDTALAALRRHWQDRGLDLYAPAGADVPLLGPPVAPPTRRAQRKLASTAHPPYSVRGLHALLSAAITRYRRLDAAFPAWSPRELAREARHDRTTSASVEEVGTEGELP</sequence>
<keyword evidence="4" id="KW-1185">Reference proteome</keyword>
<dbReference type="GeneID" id="303490314"/>
<evidence type="ECO:0000313" key="3">
    <source>
        <dbReference type="EMBL" id="SPC19797.1"/>
    </source>
</evidence>
<protein>
    <submittedName>
        <fullName evidence="2">Integrase</fullName>
    </submittedName>
</protein>
<dbReference type="Proteomes" id="UP000256862">
    <property type="component" value="Plasmid CO2235_mp"/>
</dbReference>
<evidence type="ECO:0000313" key="4">
    <source>
        <dbReference type="Proteomes" id="UP000623307"/>
    </source>
</evidence>
<gene>
    <name evidence="3" type="ORF">CO2235_MP20208</name>
    <name evidence="2" type="ORF">JTE92_12305</name>
</gene>